<evidence type="ECO:0000313" key="1">
    <source>
        <dbReference type="EMBL" id="CCA27219.1"/>
    </source>
</evidence>
<gene>
    <name evidence="1" type="primary">AlNc14C478G11873</name>
    <name evidence="1" type="ORF">ALNC14_133630</name>
</gene>
<sequence length="409" mass="46600">MSDDREVFAPILSTLFLGFVEGCIHFRHRPICLRFAIKYSLWNILPSVVYRTIPAQTVATAFKFQHNLLLEALRSPSTSHEAKKVIWIETVRCARYCSATFGLLWAIWSIQLKPHRKDELKPIRLAPQKSEYVKELQNGADGNYAIIADKRTIADYPGQSSIGTNDRPKHPLQVIEIERTDKSDEPTMEKLSELEQRAESSGILLYRVGLVSARQFTISSDARYFDIYFSPSAILVKALCDHLGQGQGIVYYYDACETWAGISITEMCNALCSRGLNIQRKIICDHVYKETESTPVIIAASSFAEARQACAIIRKQNSSILDRKRSKRKSVIVLHESLTTAQKEEIEMCQDISILSVTQLCNQLFRDIRKDLDNGHSAKNIQNKLRLKYGACNGHFRHDFHSDITMHVW</sequence>
<name>F0X0D4_9STRA</name>
<accession>F0X0D4</accession>
<reference evidence="1" key="1">
    <citation type="journal article" date="2011" name="PLoS Biol.">
        <title>Gene gain and loss during evolution of obligate parasitism in the white rust pathogen of Arabidopsis thaliana.</title>
        <authorList>
            <person name="Kemen E."/>
            <person name="Gardiner A."/>
            <person name="Schultz-Larsen T."/>
            <person name="Kemen A.C."/>
            <person name="Balmuth A.L."/>
            <person name="Robert-Seilaniantz A."/>
            <person name="Bailey K."/>
            <person name="Holub E."/>
            <person name="Studholme D.J."/>
            <person name="Maclean D."/>
            <person name="Jones J.D."/>
        </authorList>
    </citation>
    <scope>NUCLEOTIDE SEQUENCE</scope>
</reference>
<proteinExistence type="predicted"/>
<reference evidence="1" key="2">
    <citation type="submission" date="2011-02" db="EMBL/GenBank/DDBJ databases">
        <authorList>
            <person name="MacLean D."/>
        </authorList>
    </citation>
    <scope>NUCLEOTIDE SEQUENCE</scope>
</reference>
<organism evidence="1">
    <name type="scientific">Albugo laibachii Nc14</name>
    <dbReference type="NCBI Taxonomy" id="890382"/>
    <lineage>
        <taxon>Eukaryota</taxon>
        <taxon>Sar</taxon>
        <taxon>Stramenopiles</taxon>
        <taxon>Oomycota</taxon>
        <taxon>Peronosporomycetes</taxon>
        <taxon>Albuginales</taxon>
        <taxon>Albuginaceae</taxon>
        <taxon>Albugo</taxon>
    </lineage>
</organism>
<dbReference type="HOGENOM" id="CLU_624791_0_0_1"/>
<dbReference type="AlphaFoldDB" id="F0X0D4"/>
<protein>
    <submittedName>
        <fullName evidence="1">Uncharacterized protein AlNc14C478G11873</fullName>
    </submittedName>
</protein>
<dbReference type="EMBL" id="FR824519">
    <property type="protein sequence ID" value="CCA27219.1"/>
    <property type="molecule type" value="Genomic_DNA"/>
</dbReference>